<dbReference type="Gene3D" id="2.60.40.10">
    <property type="entry name" value="Immunoglobulins"/>
    <property type="match status" value="1"/>
</dbReference>
<protein>
    <submittedName>
        <fullName evidence="3">Titin</fullName>
    </submittedName>
</protein>
<sequence>MHPFILCVHFQFSLTLFFSSCTIAKAFIDLQSHHPEGYEKIQELENYKQAPSMEEPEKVFEKPVFTMPLYGPAEVVEGMPAHFECRVIPIRDPDLKIQWFVNGVALKPASRFRDIHDFGMVSLDISSTIPEDAGVYMCKAVNKAGEAVTSTSMLVRPRGGVLGESQHPEAYIQLKKFEMGAPPPAEPESPAPRAPFFTEHLVNHDKLIEGQYVHLEARVEPANDEKLRIEWYKNGKTLVC</sequence>
<feature type="domain" description="Ig-like" evidence="2">
    <location>
        <begin position="63"/>
        <end position="156"/>
    </location>
</feature>
<name>A0A4Y2FU87_ARAVE</name>
<dbReference type="AlphaFoldDB" id="A0A4Y2FU87"/>
<dbReference type="InterPro" id="IPR013783">
    <property type="entry name" value="Ig-like_fold"/>
</dbReference>
<keyword evidence="1" id="KW-0732">Signal</keyword>
<dbReference type="InterPro" id="IPR036179">
    <property type="entry name" value="Ig-like_dom_sf"/>
</dbReference>
<dbReference type="PROSITE" id="PS50835">
    <property type="entry name" value="IG_LIKE"/>
    <property type="match status" value="1"/>
</dbReference>
<dbReference type="SUPFAM" id="SSF48726">
    <property type="entry name" value="Immunoglobulin"/>
    <property type="match status" value="2"/>
</dbReference>
<feature type="signal peptide" evidence="1">
    <location>
        <begin position="1"/>
        <end position="26"/>
    </location>
</feature>
<dbReference type="PANTHER" id="PTHR47633">
    <property type="entry name" value="IMMUNOGLOBULIN"/>
    <property type="match status" value="1"/>
</dbReference>
<evidence type="ECO:0000313" key="4">
    <source>
        <dbReference type="Proteomes" id="UP000499080"/>
    </source>
</evidence>
<dbReference type="PANTHER" id="PTHR47633:SF4">
    <property type="entry name" value="MYOPALLADIN ISOFORM X1"/>
    <property type="match status" value="1"/>
</dbReference>
<dbReference type="InterPro" id="IPR007110">
    <property type="entry name" value="Ig-like_dom"/>
</dbReference>
<accession>A0A4Y2FU87</accession>
<dbReference type="EMBL" id="BGPR01174812">
    <property type="protein sequence ID" value="GBM43204.1"/>
    <property type="molecule type" value="Genomic_DNA"/>
</dbReference>
<feature type="non-terminal residue" evidence="3">
    <location>
        <position position="240"/>
    </location>
</feature>
<reference evidence="3 4" key="1">
    <citation type="journal article" date="2019" name="Sci. Rep.">
        <title>Orb-weaving spider Araneus ventricosus genome elucidates the spidroin gene catalogue.</title>
        <authorList>
            <person name="Kono N."/>
            <person name="Nakamura H."/>
            <person name="Ohtoshi R."/>
            <person name="Moran D.A.P."/>
            <person name="Shinohara A."/>
            <person name="Yoshida Y."/>
            <person name="Fujiwara M."/>
            <person name="Mori M."/>
            <person name="Tomita M."/>
            <person name="Arakawa K."/>
        </authorList>
    </citation>
    <scope>NUCLEOTIDE SEQUENCE [LARGE SCALE GENOMIC DNA]</scope>
</reference>
<dbReference type="InterPro" id="IPR003599">
    <property type="entry name" value="Ig_sub"/>
</dbReference>
<dbReference type="FunFam" id="2.60.40.10:FF:000119">
    <property type="entry name" value="Sallimus, isoform P"/>
    <property type="match status" value="1"/>
</dbReference>
<evidence type="ECO:0000313" key="3">
    <source>
        <dbReference type="EMBL" id="GBM43204.1"/>
    </source>
</evidence>
<dbReference type="OrthoDB" id="6612025at2759"/>
<dbReference type="Pfam" id="PF07679">
    <property type="entry name" value="I-set"/>
    <property type="match status" value="1"/>
</dbReference>
<dbReference type="InterPro" id="IPR013098">
    <property type="entry name" value="Ig_I-set"/>
</dbReference>
<proteinExistence type="predicted"/>
<organism evidence="3 4">
    <name type="scientific">Araneus ventricosus</name>
    <name type="common">Orbweaver spider</name>
    <name type="synonym">Epeira ventricosa</name>
    <dbReference type="NCBI Taxonomy" id="182803"/>
    <lineage>
        <taxon>Eukaryota</taxon>
        <taxon>Metazoa</taxon>
        <taxon>Ecdysozoa</taxon>
        <taxon>Arthropoda</taxon>
        <taxon>Chelicerata</taxon>
        <taxon>Arachnida</taxon>
        <taxon>Araneae</taxon>
        <taxon>Araneomorphae</taxon>
        <taxon>Entelegynae</taxon>
        <taxon>Araneoidea</taxon>
        <taxon>Araneidae</taxon>
        <taxon>Araneus</taxon>
    </lineage>
</organism>
<dbReference type="Proteomes" id="UP000499080">
    <property type="component" value="Unassembled WGS sequence"/>
</dbReference>
<comment type="caution">
    <text evidence="3">The sequence shown here is derived from an EMBL/GenBank/DDBJ whole genome shotgun (WGS) entry which is preliminary data.</text>
</comment>
<evidence type="ECO:0000259" key="2">
    <source>
        <dbReference type="PROSITE" id="PS50835"/>
    </source>
</evidence>
<gene>
    <name evidence="3" type="primary">sls_1</name>
    <name evidence="3" type="ORF">AVEN_180195_1</name>
</gene>
<evidence type="ECO:0000256" key="1">
    <source>
        <dbReference type="SAM" id="SignalP"/>
    </source>
</evidence>
<keyword evidence="4" id="KW-1185">Reference proteome</keyword>
<dbReference type="SMART" id="SM00409">
    <property type="entry name" value="IG"/>
    <property type="match status" value="1"/>
</dbReference>
<feature type="chain" id="PRO_5021331458" evidence="1">
    <location>
        <begin position="27"/>
        <end position="240"/>
    </location>
</feature>